<dbReference type="InterPro" id="IPR007165">
    <property type="entry name" value="Phage_holin_4_2"/>
</dbReference>
<keyword evidence="2" id="KW-0812">Transmembrane</keyword>
<feature type="transmembrane region" description="Helical" evidence="2">
    <location>
        <begin position="48"/>
        <end position="69"/>
    </location>
</feature>
<feature type="transmembrane region" description="Helical" evidence="2">
    <location>
        <begin position="14"/>
        <end position="36"/>
    </location>
</feature>
<comment type="caution">
    <text evidence="3">The sequence shown here is derived from an EMBL/GenBank/DDBJ whole genome shotgun (WGS) entry which is preliminary data.</text>
</comment>
<reference evidence="4" key="1">
    <citation type="journal article" date="2019" name="Int. J. Syst. Evol. Microbiol.">
        <title>The Global Catalogue of Microorganisms (GCM) 10K type strain sequencing project: providing services to taxonomists for standard genome sequencing and annotation.</title>
        <authorList>
            <consortium name="The Broad Institute Genomics Platform"/>
            <consortium name="The Broad Institute Genome Sequencing Center for Infectious Disease"/>
            <person name="Wu L."/>
            <person name="Ma J."/>
        </authorList>
    </citation>
    <scope>NUCLEOTIDE SEQUENCE [LARGE SCALE GENOMIC DNA]</scope>
    <source>
        <strain evidence="4">KCTC 5701</strain>
    </source>
</reference>
<sequence>MRWRRTASQVGRSVAVWAVSTVTMLVLAGLLPDFRLQSADGGSVTRNALAAACGAGAFGILSAVVWPLLVRLLLLVPAFVLGLLVFFLNGSLLLLALRVNPSGRGEAAPETAVIVAAVMSAVASATGAALAVRDDEAYRRRLHRLATRGRRAHPPCPTTPGLVCVQLDGVGHDVLTDAVHKGLMPTVARWLSPAGEPVEPTTQGIRPPTGGTRPGTAGTRPVGGAAGGTGEDSARPAAGGVRPGTEGARPVGGAAGGTGEDSARSVAGGVRPGRDGTRPARGGSGPEADGIRPARVGSRPAADAMRPTEDGPHPAAAPGHPTHGPTAACSAHGATTACSAQEPIAAPEATAPRSAHGATVAQEATAPRPAQGPTVAPEATAARSPHETGAPLPAPAPPAYRLTPWRTDWSSQTGASQLGILHGSTFDVPAFRWYEKDRGEVMVSNRPTSAAELQRRAALRTGHDGLLAVDGASRGNLFSGGAGEQALVLSIATRRRGRDNRSRAGYFAYFSDPANAVRTALSFVAEVAREIGQSTRARLRRQRPRVGRGGLYPLIRAFATVVERDVVVAAVMGDMLAGRTAVYADLVAYDEVAHHSGPRSRDAEKVLQRLDRCLALLERVAEHAPRPYRIVVLSDHGQSPGETFRSRYGLTLGDLVRAGCGLPVPRRAEQTHSGAEARAAVRAALRRPVEEKGEDHRPGRRREPVVLASGNLGLVSFPDVPHRMTKEEIDARHPALLTTLANHPGIGFLLVRSERHGGVVLGAYGAEIPLDRLDEEPGPLARFGPGAADAVRRTHSFPHTADIMVNSAYDPADGEVLAFEEQIGSHGGLGGAQSRPFLLAPAELSPPAADGTEPVGAEQIHRILRRWLDELNGPQVPLAPAPAAAEEEEEEAGKAA</sequence>
<feature type="compositionally biased region" description="Low complexity" evidence="1">
    <location>
        <begin position="313"/>
        <end position="328"/>
    </location>
</feature>
<name>A0ABW0WK92_STRNO</name>
<keyword evidence="2" id="KW-0472">Membrane</keyword>
<keyword evidence="2" id="KW-1133">Transmembrane helix</keyword>
<proteinExistence type="predicted"/>
<gene>
    <name evidence="3" type="ORF">ACFP3J_21670</name>
</gene>
<evidence type="ECO:0000256" key="1">
    <source>
        <dbReference type="SAM" id="MobiDB-lite"/>
    </source>
</evidence>
<keyword evidence="4" id="KW-1185">Reference proteome</keyword>
<dbReference type="Pfam" id="PF01663">
    <property type="entry name" value="Phosphodiest"/>
    <property type="match status" value="1"/>
</dbReference>
<feature type="region of interest" description="Disordered" evidence="1">
    <location>
        <begin position="192"/>
        <end position="330"/>
    </location>
</feature>
<feature type="compositionally biased region" description="Low complexity" evidence="1">
    <location>
        <begin position="200"/>
        <end position="223"/>
    </location>
</feature>
<feature type="compositionally biased region" description="Acidic residues" evidence="1">
    <location>
        <begin position="885"/>
        <end position="896"/>
    </location>
</feature>
<dbReference type="Gene3D" id="3.40.720.10">
    <property type="entry name" value="Alkaline Phosphatase, subunit A"/>
    <property type="match status" value="1"/>
</dbReference>
<organism evidence="3 4">
    <name type="scientific">Streptomyces nogalater</name>
    <dbReference type="NCBI Taxonomy" id="38314"/>
    <lineage>
        <taxon>Bacteria</taxon>
        <taxon>Bacillati</taxon>
        <taxon>Actinomycetota</taxon>
        <taxon>Actinomycetes</taxon>
        <taxon>Kitasatosporales</taxon>
        <taxon>Streptomycetaceae</taxon>
        <taxon>Streptomyces</taxon>
    </lineage>
</organism>
<evidence type="ECO:0000256" key="2">
    <source>
        <dbReference type="SAM" id="Phobius"/>
    </source>
</evidence>
<evidence type="ECO:0000313" key="3">
    <source>
        <dbReference type="EMBL" id="MFC5658085.1"/>
    </source>
</evidence>
<dbReference type="InterPro" id="IPR002591">
    <property type="entry name" value="Phosphodiest/P_Trfase"/>
</dbReference>
<dbReference type="RefSeq" id="WP_344346402.1">
    <property type="nucleotide sequence ID" value="NZ_BAAASM010000002.1"/>
</dbReference>
<dbReference type="InterPro" id="IPR017850">
    <property type="entry name" value="Alkaline_phosphatase_core_sf"/>
</dbReference>
<dbReference type="EMBL" id="JBHSOE010000039">
    <property type="protein sequence ID" value="MFC5658085.1"/>
    <property type="molecule type" value="Genomic_DNA"/>
</dbReference>
<protein>
    <submittedName>
        <fullName evidence="3">Phage holin family protein</fullName>
    </submittedName>
</protein>
<accession>A0ABW0WK92</accession>
<dbReference type="Pfam" id="PF04020">
    <property type="entry name" value="Phage_holin_4_2"/>
    <property type="match status" value="1"/>
</dbReference>
<feature type="region of interest" description="Disordered" evidence="1">
    <location>
        <begin position="874"/>
        <end position="896"/>
    </location>
</feature>
<feature type="transmembrane region" description="Helical" evidence="2">
    <location>
        <begin position="75"/>
        <end position="99"/>
    </location>
</feature>
<evidence type="ECO:0000313" key="4">
    <source>
        <dbReference type="Proteomes" id="UP001596065"/>
    </source>
</evidence>
<dbReference type="SUPFAM" id="SSF53649">
    <property type="entry name" value="Alkaline phosphatase-like"/>
    <property type="match status" value="1"/>
</dbReference>
<feature type="region of interest" description="Disordered" evidence="1">
    <location>
        <begin position="348"/>
        <end position="406"/>
    </location>
</feature>
<dbReference type="Proteomes" id="UP001596065">
    <property type="component" value="Unassembled WGS sequence"/>
</dbReference>